<dbReference type="GO" id="GO:0005506">
    <property type="term" value="F:iron ion binding"/>
    <property type="evidence" value="ECO:0007669"/>
    <property type="project" value="InterPro"/>
</dbReference>
<dbReference type="InterPro" id="IPR050121">
    <property type="entry name" value="Cytochrome_P450_monoxygenase"/>
</dbReference>
<dbReference type="Gene3D" id="1.10.630.10">
    <property type="entry name" value="Cytochrome P450"/>
    <property type="match status" value="1"/>
</dbReference>
<dbReference type="GO" id="GO:0016705">
    <property type="term" value="F:oxidoreductase activity, acting on paired donors, with incorporation or reduction of molecular oxygen"/>
    <property type="evidence" value="ECO:0007669"/>
    <property type="project" value="InterPro"/>
</dbReference>
<reference evidence="1 2" key="1">
    <citation type="submission" date="2019-10" db="EMBL/GenBank/DDBJ databases">
        <authorList>
            <person name="Palmer J.M."/>
        </authorList>
    </citation>
    <scope>NUCLEOTIDE SEQUENCE [LARGE SCALE GENOMIC DNA]</scope>
    <source>
        <strain evidence="1 2">TWF718</strain>
    </source>
</reference>
<evidence type="ECO:0008006" key="3">
    <source>
        <dbReference type="Google" id="ProtNLM"/>
    </source>
</evidence>
<dbReference type="SUPFAM" id="SSF48264">
    <property type="entry name" value="Cytochrome P450"/>
    <property type="match status" value="1"/>
</dbReference>
<sequence length="374" mass="41632">MASFCSKLINGIRNLVRILSCPIIRIGPNELHINDPSFYKTMFCTNDKFPVHAPSYNWLGTLDTFIGAPPTVHRARRSLVNPFFSKASVRGIEGSIRKHVNNLVNLINPRSKLPGNNCGVKTLRTEAGLNPGDGIDILSLCRRLTSDVMSEYLLGNSFELLTSDKHLPFLRQILDTASNFQHYQFAGPIIYALSLPPIEFLAKIVLPREFRGYWELGPILGDHADALTRNPTLKVNEKTSRTILEALVEGRPGLKLSKRVIVDESLVIIAGGIETTAVTLAEAFYRVCIHPEVQARLHKELVKEFPNKSDEITLARAEKLQYLTAFLKEILRIAPAVPGRRVGVVPADGAICRDRFFPGGVGIFLYISETSKTY</sequence>
<comment type="caution">
    <text evidence="1">The sequence shown here is derived from an EMBL/GenBank/DDBJ whole genome shotgun (WGS) entry which is preliminary data.</text>
</comment>
<dbReference type="PANTHER" id="PTHR24305:SF231">
    <property type="entry name" value="P450, PUTATIVE (EUROFUNG)-RELATED"/>
    <property type="match status" value="1"/>
</dbReference>
<accession>A0AAN8N7E3</accession>
<protein>
    <recommendedName>
        <fullName evidence="3">Cytochrome P450</fullName>
    </recommendedName>
</protein>
<dbReference type="PANTHER" id="PTHR24305">
    <property type="entry name" value="CYTOCHROME P450"/>
    <property type="match status" value="1"/>
</dbReference>
<keyword evidence="2" id="KW-1185">Reference proteome</keyword>
<evidence type="ECO:0000313" key="1">
    <source>
        <dbReference type="EMBL" id="KAK6356042.1"/>
    </source>
</evidence>
<dbReference type="Pfam" id="PF00067">
    <property type="entry name" value="p450"/>
    <property type="match status" value="1"/>
</dbReference>
<dbReference type="GO" id="GO:0020037">
    <property type="term" value="F:heme binding"/>
    <property type="evidence" value="ECO:0007669"/>
    <property type="project" value="InterPro"/>
</dbReference>
<dbReference type="Proteomes" id="UP001313282">
    <property type="component" value="Unassembled WGS sequence"/>
</dbReference>
<organism evidence="1 2">
    <name type="scientific">Orbilia javanica</name>
    <dbReference type="NCBI Taxonomy" id="47235"/>
    <lineage>
        <taxon>Eukaryota</taxon>
        <taxon>Fungi</taxon>
        <taxon>Dikarya</taxon>
        <taxon>Ascomycota</taxon>
        <taxon>Pezizomycotina</taxon>
        <taxon>Orbiliomycetes</taxon>
        <taxon>Orbiliales</taxon>
        <taxon>Orbiliaceae</taxon>
        <taxon>Orbilia</taxon>
    </lineage>
</organism>
<evidence type="ECO:0000313" key="2">
    <source>
        <dbReference type="Proteomes" id="UP001313282"/>
    </source>
</evidence>
<name>A0AAN8N7E3_9PEZI</name>
<dbReference type="InterPro" id="IPR001128">
    <property type="entry name" value="Cyt_P450"/>
</dbReference>
<proteinExistence type="predicted"/>
<dbReference type="InterPro" id="IPR036396">
    <property type="entry name" value="Cyt_P450_sf"/>
</dbReference>
<dbReference type="EMBL" id="JAVHNR010000001">
    <property type="protein sequence ID" value="KAK6356042.1"/>
    <property type="molecule type" value="Genomic_DNA"/>
</dbReference>
<dbReference type="GO" id="GO:0004497">
    <property type="term" value="F:monooxygenase activity"/>
    <property type="evidence" value="ECO:0007669"/>
    <property type="project" value="InterPro"/>
</dbReference>
<dbReference type="AlphaFoldDB" id="A0AAN8N7E3"/>
<gene>
    <name evidence="1" type="ORF">TWF718_000416</name>
</gene>